<feature type="transmembrane region" description="Helical" evidence="11">
    <location>
        <begin position="715"/>
        <end position="734"/>
    </location>
</feature>
<dbReference type="GO" id="GO:0005886">
    <property type="term" value="C:plasma membrane"/>
    <property type="evidence" value="ECO:0007669"/>
    <property type="project" value="UniProtKB-SubCell"/>
</dbReference>
<feature type="compositionally biased region" description="Polar residues" evidence="10">
    <location>
        <begin position="127"/>
        <end position="159"/>
    </location>
</feature>
<dbReference type="GeneID" id="63798974"/>
<dbReference type="PANTHER" id="PTHR22914">
    <property type="entry name" value="CHITIN SYNTHASE"/>
    <property type="match status" value="1"/>
</dbReference>
<dbReference type="Pfam" id="PF08407">
    <property type="entry name" value="Chitin_synth_1N"/>
    <property type="match status" value="1"/>
</dbReference>
<feature type="transmembrane region" description="Helical" evidence="11">
    <location>
        <begin position="676"/>
        <end position="695"/>
    </location>
</feature>
<keyword evidence="7 11" id="KW-1133">Transmembrane helix</keyword>
<evidence type="ECO:0000313" key="13">
    <source>
        <dbReference type="EMBL" id="RAO73748.1"/>
    </source>
</evidence>
<comment type="subcellular location">
    <subcellularLocation>
        <location evidence="1">Cell membrane</location>
        <topology evidence="1">Multi-pass membrane protein</topology>
    </subcellularLocation>
</comment>
<dbReference type="STRING" id="1196081.A0A364LD60"/>
<comment type="caution">
    <text evidence="13">The sequence shown here is derived from an EMBL/GenBank/DDBJ whole genome shotgun (WGS) entry which is preliminary data.</text>
</comment>
<feature type="domain" description="Chitin synthase N-terminal" evidence="12">
    <location>
        <begin position="293"/>
        <end position="360"/>
    </location>
</feature>
<dbReference type="InterPro" id="IPR004835">
    <property type="entry name" value="Chitin_synth"/>
</dbReference>
<dbReference type="Proteomes" id="UP000249363">
    <property type="component" value="Unassembled WGS sequence"/>
</dbReference>
<evidence type="ECO:0000256" key="5">
    <source>
        <dbReference type="ARBA" id="ARBA00022679"/>
    </source>
</evidence>
<feature type="region of interest" description="Disordered" evidence="10">
    <location>
        <begin position="1"/>
        <end position="41"/>
    </location>
</feature>
<evidence type="ECO:0000259" key="12">
    <source>
        <dbReference type="Pfam" id="PF08407"/>
    </source>
</evidence>
<keyword evidence="8 11" id="KW-0472">Membrane</keyword>
<dbReference type="EC" id="2.4.1.16" evidence="2"/>
<keyword evidence="5" id="KW-0808">Transferase</keyword>
<evidence type="ECO:0000256" key="11">
    <source>
        <dbReference type="SAM" id="Phobius"/>
    </source>
</evidence>
<keyword evidence="14" id="KW-1185">Reference proteome</keyword>
<feature type="transmembrane region" description="Helical" evidence="11">
    <location>
        <begin position="785"/>
        <end position="807"/>
    </location>
</feature>
<evidence type="ECO:0000256" key="9">
    <source>
        <dbReference type="ARBA" id="ARBA00037976"/>
    </source>
</evidence>
<name>A0A364LD60_TALAM</name>
<dbReference type="OrthoDB" id="26569at2759"/>
<accession>A0A364LD60</accession>
<feature type="transmembrane region" description="Helical" evidence="11">
    <location>
        <begin position="827"/>
        <end position="846"/>
    </location>
</feature>
<dbReference type="CDD" id="cd04190">
    <property type="entry name" value="Chitin_synth_C"/>
    <property type="match status" value="1"/>
</dbReference>
<dbReference type="Pfam" id="PF01644">
    <property type="entry name" value="Chitin_synth_1"/>
    <property type="match status" value="1"/>
</dbReference>
<sequence>MNPSTPSRGQGNGQYVEPYPDELPPAYYGDEGSTISSPFQNDAGASATMRLLPTGYDNEHIDGGSDLGTNAARFRMGQTSSTRRTANPSPTRSTPNRVPVFRPRQNSVASSIGHTPSIPPPAASVVDSPQYSSRPGSPTRPWTPSRASTRRGANSSISGVSYEPADLNGSPRPGTPSSAYGGSPRRPLPPAPLFSGPSASSGETSIDIGDARSAEDPFGGDGQTIDPRRSYDSFRSESTMVTDEKEDMVKVDLDEVHDGEGDDTEMLVDPNIHYGPAPEGKQSRRGVRSAQMSKKEVQLINGELVLECKIPTILHSFLPRRDEREFTHMRYTAVTCDPDEFKERGYKLRQNIGSTMRETELFICVTMYNENEVLFTRTMHGIMRNISHFCSRAKSRTWGKDGWQKIVVCIISDGRAKVHKRTLDALAAMGVYQGGIAKNVVNQKEVTAHVYEYTTQVSLDSDLKFKGAEKGIVPCQVIFCLKEKNQKKLNSHRWFFNAFGRMLDPNVCILLDVGTQPAPTALYHLWKAFDQDSNVAGAAGEIIAGKGKHYLGLLNPLVASQNFEYKMSNILDKPLESVFGYITVLPGALSAYRYYALQNNEDGHGPLSQYFKGETLQGKDADVFTANMYLAEDRILCWELVAKRGERWVLKFVKSAVGETDVPDSLPEFISQRRRWLNGAFFAAVFSLANMRQIWETDHTLTRKILLHIEFVYQFFQLIFTYFGLANFYLAFYFIAGSLSNPDIDPFGHNMGKYIFDVLRYACVLLMALQFILSMGNRPQGARKMFLFGMIVYSIIMLYTSFATIYLIVDKLKGDGLSLSGNDLSNIVVSLMSTIGLYIFTSLMYLDPWHLITSSGAYFLLLPSYICTLQVYAFCNTHDVSWGTKGDNVHHMDLGAAKGLGGSKVVMEMPTEQLDIDSGYDEALRNLRDRIEEPEPPVSEGQLQEDYYRAVRTYMVSIWMVANALLAMIVSEAYGTESGANNIYLAIILWAVAALAAFRAIGSTTFAILNLVHKIAEGRMKFQAGSLGQKLRKGGGGSVAGSSRYGGSASIRDLISEGGWNIKRKARKLMFWRK</sequence>
<organism evidence="13 14">
    <name type="scientific">Talaromyces amestolkiae</name>
    <dbReference type="NCBI Taxonomy" id="1196081"/>
    <lineage>
        <taxon>Eukaryota</taxon>
        <taxon>Fungi</taxon>
        <taxon>Dikarya</taxon>
        <taxon>Ascomycota</taxon>
        <taxon>Pezizomycotina</taxon>
        <taxon>Eurotiomycetes</taxon>
        <taxon>Eurotiomycetidae</taxon>
        <taxon>Eurotiales</taxon>
        <taxon>Trichocomaceae</taxon>
        <taxon>Talaromyces</taxon>
        <taxon>Talaromyces sect. Talaromyces</taxon>
    </lineage>
</organism>
<dbReference type="GO" id="GO:0006031">
    <property type="term" value="P:chitin biosynthetic process"/>
    <property type="evidence" value="ECO:0007669"/>
    <property type="project" value="TreeGrafter"/>
</dbReference>
<feature type="transmembrane region" description="Helical" evidence="11">
    <location>
        <begin position="983"/>
        <end position="1012"/>
    </location>
</feature>
<feature type="region of interest" description="Disordered" evidence="10">
    <location>
        <begin position="54"/>
        <end position="243"/>
    </location>
</feature>
<dbReference type="AlphaFoldDB" id="A0A364LD60"/>
<keyword evidence="4" id="KW-0328">Glycosyltransferase</keyword>
<feature type="compositionally biased region" description="Polar residues" evidence="10">
    <location>
        <begin position="77"/>
        <end position="96"/>
    </location>
</feature>
<dbReference type="GO" id="GO:0004100">
    <property type="term" value="F:chitin synthase activity"/>
    <property type="evidence" value="ECO:0007669"/>
    <property type="project" value="UniProtKB-EC"/>
</dbReference>
<dbReference type="EMBL" id="MIKG01000026">
    <property type="protein sequence ID" value="RAO73748.1"/>
    <property type="molecule type" value="Genomic_DNA"/>
</dbReference>
<dbReference type="InterPro" id="IPR013616">
    <property type="entry name" value="Chitin_synth_N"/>
</dbReference>
<evidence type="ECO:0000256" key="8">
    <source>
        <dbReference type="ARBA" id="ARBA00023136"/>
    </source>
</evidence>
<evidence type="ECO:0000256" key="4">
    <source>
        <dbReference type="ARBA" id="ARBA00022676"/>
    </source>
</evidence>
<protein>
    <recommendedName>
        <fullName evidence="2">chitin synthase</fullName>
        <ecNumber evidence="2">2.4.1.16</ecNumber>
    </recommendedName>
</protein>
<proteinExistence type="inferred from homology"/>
<comment type="similarity">
    <text evidence="9">Belongs to the chitin synthase family. Class II subfamily.</text>
</comment>
<feature type="compositionally biased region" description="Basic and acidic residues" evidence="10">
    <location>
        <begin position="226"/>
        <end position="235"/>
    </location>
</feature>
<feature type="compositionally biased region" description="Polar residues" evidence="10">
    <location>
        <begin position="104"/>
        <end position="114"/>
    </location>
</feature>
<dbReference type="GO" id="GO:0030428">
    <property type="term" value="C:cell septum"/>
    <property type="evidence" value="ECO:0007669"/>
    <property type="project" value="TreeGrafter"/>
</dbReference>
<reference evidence="13 14" key="1">
    <citation type="journal article" date="2017" name="Biotechnol. Biofuels">
        <title>Differential beta-glucosidase expression as a function of carbon source availability in Talaromyces amestolkiae: a genomic and proteomic approach.</title>
        <authorList>
            <person name="de Eugenio L.I."/>
            <person name="Mendez-Liter J.A."/>
            <person name="Nieto-Dominguez M."/>
            <person name="Alonso L."/>
            <person name="Gil-Munoz J."/>
            <person name="Barriuso J."/>
            <person name="Prieto A."/>
            <person name="Martinez M.J."/>
        </authorList>
    </citation>
    <scope>NUCLEOTIDE SEQUENCE [LARGE SCALE GENOMIC DNA]</scope>
    <source>
        <strain evidence="13 14">CIB</strain>
    </source>
</reference>
<evidence type="ECO:0000256" key="1">
    <source>
        <dbReference type="ARBA" id="ARBA00004651"/>
    </source>
</evidence>
<gene>
    <name evidence="13" type="ORF">BHQ10_009760</name>
</gene>
<evidence type="ECO:0000256" key="10">
    <source>
        <dbReference type="SAM" id="MobiDB-lite"/>
    </source>
</evidence>
<evidence type="ECO:0000256" key="2">
    <source>
        <dbReference type="ARBA" id="ARBA00012543"/>
    </source>
</evidence>
<evidence type="ECO:0000313" key="14">
    <source>
        <dbReference type="Proteomes" id="UP000249363"/>
    </source>
</evidence>
<feature type="region of interest" description="Disordered" evidence="10">
    <location>
        <begin position="259"/>
        <end position="286"/>
    </location>
</feature>
<evidence type="ECO:0000256" key="6">
    <source>
        <dbReference type="ARBA" id="ARBA00022692"/>
    </source>
</evidence>
<dbReference type="SUPFAM" id="SSF53448">
    <property type="entry name" value="Nucleotide-diphospho-sugar transferases"/>
    <property type="match status" value="1"/>
</dbReference>
<keyword evidence="6 11" id="KW-0812">Transmembrane</keyword>
<feature type="transmembrane region" description="Helical" evidence="11">
    <location>
        <begin position="953"/>
        <end position="971"/>
    </location>
</feature>
<evidence type="ECO:0000256" key="7">
    <source>
        <dbReference type="ARBA" id="ARBA00022989"/>
    </source>
</evidence>
<keyword evidence="3" id="KW-1003">Cell membrane</keyword>
<evidence type="ECO:0000256" key="3">
    <source>
        <dbReference type="ARBA" id="ARBA00022475"/>
    </source>
</evidence>
<dbReference type="InterPro" id="IPR029044">
    <property type="entry name" value="Nucleotide-diphossugar_trans"/>
</dbReference>
<dbReference type="RefSeq" id="XP_040738262.1">
    <property type="nucleotide sequence ID" value="XM_040882710.1"/>
</dbReference>
<dbReference type="PANTHER" id="PTHR22914:SF38">
    <property type="entry name" value="CHITIN SYNTHASE 2"/>
    <property type="match status" value="1"/>
</dbReference>
<feature type="transmembrane region" description="Helical" evidence="11">
    <location>
        <begin position="754"/>
        <end position="773"/>
    </location>
</feature>